<keyword evidence="5" id="KW-0699">rRNA-binding</keyword>
<keyword evidence="3 5" id="KW-0687">Ribonucleoprotein</keyword>
<gene>
    <name evidence="5" type="primary">rplJ</name>
    <name evidence="6" type="ORF">ENV60_04045</name>
</gene>
<comment type="caution">
    <text evidence="6">The sequence shown here is derived from an EMBL/GenBank/DDBJ whole genome shotgun (WGS) entry which is preliminary data.</text>
</comment>
<dbReference type="GO" id="GO:0015934">
    <property type="term" value="C:large ribosomal subunit"/>
    <property type="evidence" value="ECO:0007669"/>
    <property type="project" value="InterPro"/>
</dbReference>
<comment type="function">
    <text evidence="5">Forms part of the ribosomal stalk, playing a central role in the interaction of the ribosome with GTP-bound translation factors.</text>
</comment>
<name>A0A7C4XAN5_UNCW3</name>
<comment type="similarity">
    <text evidence="1 5">Belongs to the universal ribosomal protein uL10 family.</text>
</comment>
<dbReference type="NCBIfam" id="NF000955">
    <property type="entry name" value="PRK00099.1-1"/>
    <property type="match status" value="1"/>
</dbReference>
<dbReference type="EMBL" id="DTGZ01000075">
    <property type="protein sequence ID" value="HGV97454.1"/>
    <property type="molecule type" value="Genomic_DNA"/>
</dbReference>
<dbReference type="InterPro" id="IPR022973">
    <property type="entry name" value="Ribosomal_uL10_bac"/>
</dbReference>
<organism evidence="6">
    <name type="scientific">candidate division WOR-3 bacterium</name>
    <dbReference type="NCBI Taxonomy" id="2052148"/>
    <lineage>
        <taxon>Bacteria</taxon>
        <taxon>Bacteria division WOR-3</taxon>
    </lineage>
</organism>
<evidence type="ECO:0000256" key="3">
    <source>
        <dbReference type="ARBA" id="ARBA00023274"/>
    </source>
</evidence>
<dbReference type="Pfam" id="PF00466">
    <property type="entry name" value="Ribosomal_L10"/>
    <property type="match status" value="1"/>
</dbReference>
<dbReference type="AlphaFoldDB" id="A0A7C4XAN5"/>
<dbReference type="GO" id="GO:0003735">
    <property type="term" value="F:structural constituent of ribosome"/>
    <property type="evidence" value="ECO:0007669"/>
    <property type="project" value="InterPro"/>
</dbReference>
<evidence type="ECO:0000256" key="5">
    <source>
        <dbReference type="HAMAP-Rule" id="MF_00362"/>
    </source>
</evidence>
<dbReference type="GO" id="GO:0006412">
    <property type="term" value="P:translation"/>
    <property type="evidence" value="ECO:0007669"/>
    <property type="project" value="UniProtKB-UniRule"/>
</dbReference>
<dbReference type="InterPro" id="IPR001790">
    <property type="entry name" value="Ribosomal_uL10"/>
</dbReference>
<reference evidence="6" key="1">
    <citation type="journal article" date="2020" name="mSystems">
        <title>Genome- and Community-Level Interaction Insights into Carbon Utilization and Element Cycling Functions of Hydrothermarchaeota in Hydrothermal Sediment.</title>
        <authorList>
            <person name="Zhou Z."/>
            <person name="Liu Y."/>
            <person name="Xu W."/>
            <person name="Pan J."/>
            <person name="Luo Z.H."/>
            <person name="Li M."/>
        </authorList>
    </citation>
    <scope>NUCLEOTIDE SEQUENCE [LARGE SCALE GENOMIC DNA]</scope>
    <source>
        <strain evidence="6">SpSt-774</strain>
    </source>
</reference>
<keyword evidence="2 5" id="KW-0689">Ribosomal protein</keyword>
<dbReference type="InterPro" id="IPR043141">
    <property type="entry name" value="Ribosomal_uL10-like_sf"/>
</dbReference>
<dbReference type="Gene3D" id="6.10.250.290">
    <property type="match status" value="1"/>
</dbReference>
<sequence>MPSPRNKDYLEKTIKLLKDGKAFYFTDFTGITVQKLENLRRELKKNQGNYLVIKNTLGLLALKEMGFDETLLKNTLTGPTGIAIAYDDPIILAKFLKENGEIKIKGGIVEGEFYDAKGVLRFSEIPSKMTLYSHLLGALNVVAGLQNTIEGILRNFIYTLEGIKNKREEA</sequence>
<dbReference type="GO" id="GO:0070180">
    <property type="term" value="F:large ribosomal subunit rRNA binding"/>
    <property type="evidence" value="ECO:0007669"/>
    <property type="project" value="UniProtKB-UniRule"/>
</dbReference>
<dbReference type="HAMAP" id="MF_00362">
    <property type="entry name" value="Ribosomal_uL10"/>
    <property type="match status" value="1"/>
</dbReference>
<dbReference type="InterPro" id="IPR047865">
    <property type="entry name" value="Ribosomal_uL10_bac_type"/>
</dbReference>
<comment type="subunit">
    <text evidence="5">Part of the ribosomal stalk of the 50S ribosomal subunit. The N-terminus interacts with L11 and the large rRNA to form the base of the stalk. The C-terminus forms an elongated spine to which L12 dimers bind in a sequential fashion forming a multimeric L10(L12)X complex.</text>
</comment>
<dbReference type="InterPro" id="IPR002363">
    <property type="entry name" value="Ribosomal_uL10_CS_bac"/>
</dbReference>
<dbReference type="PANTHER" id="PTHR11560">
    <property type="entry name" value="39S RIBOSOMAL PROTEIN L10, MITOCHONDRIAL"/>
    <property type="match status" value="1"/>
</dbReference>
<proteinExistence type="inferred from homology"/>
<accession>A0A7C4XAN5</accession>
<dbReference type="CDD" id="cd05797">
    <property type="entry name" value="Ribosomal_L10"/>
    <property type="match status" value="1"/>
</dbReference>
<protein>
    <recommendedName>
        <fullName evidence="4 5">Large ribosomal subunit protein uL10</fullName>
    </recommendedName>
</protein>
<keyword evidence="5" id="KW-0694">RNA-binding</keyword>
<evidence type="ECO:0000256" key="2">
    <source>
        <dbReference type="ARBA" id="ARBA00022980"/>
    </source>
</evidence>
<evidence type="ECO:0000256" key="4">
    <source>
        <dbReference type="ARBA" id="ARBA00035202"/>
    </source>
</evidence>
<dbReference type="SUPFAM" id="SSF160369">
    <property type="entry name" value="Ribosomal protein L10-like"/>
    <property type="match status" value="1"/>
</dbReference>
<dbReference type="PROSITE" id="PS01109">
    <property type="entry name" value="RIBOSOMAL_L10"/>
    <property type="match status" value="1"/>
</dbReference>
<evidence type="ECO:0000313" key="6">
    <source>
        <dbReference type="EMBL" id="HGV97454.1"/>
    </source>
</evidence>
<dbReference type="Gene3D" id="3.30.70.1730">
    <property type="match status" value="1"/>
</dbReference>
<evidence type="ECO:0000256" key="1">
    <source>
        <dbReference type="ARBA" id="ARBA00008889"/>
    </source>
</evidence>